<dbReference type="KEGG" id="eth:CK496_04460"/>
<evidence type="ECO:0000259" key="1">
    <source>
        <dbReference type="PROSITE" id="PS50209"/>
    </source>
</evidence>
<name>A0A179EP38_ENTTH</name>
<dbReference type="PATRIC" id="fig|417368.6.peg.584"/>
<comment type="caution">
    <text evidence="3">The sequence shown here is derived from an EMBL/GenBank/DDBJ whole genome shotgun (WGS) entry which is preliminary data.</text>
</comment>
<evidence type="ECO:0000313" key="3">
    <source>
        <dbReference type="EMBL" id="OAQ55018.1"/>
    </source>
</evidence>
<dbReference type="InterPro" id="IPR001315">
    <property type="entry name" value="CARD"/>
</dbReference>
<sequence>MRESFEKQKRLLHDRYGAFSMEDRRRILCYLRKKNILTYRQMERLKHELLRLESKRVQCELDGNEVQAEAVESKILKKKEQFLKVLAQNKK</sequence>
<dbReference type="EMBL" id="BJUG01000013">
    <property type="protein sequence ID" value="GEK37882.1"/>
    <property type="molecule type" value="Genomic_DNA"/>
</dbReference>
<organism evidence="3 4">
    <name type="scientific">Enterococcus thailandicus</name>
    <dbReference type="NCBI Taxonomy" id="417368"/>
    <lineage>
        <taxon>Bacteria</taxon>
        <taxon>Bacillati</taxon>
        <taxon>Bacillota</taxon>
        <taxon>Bacilli</taxon>
        <taxon>Lactobacillales</taxon>
        <taxon>Enterococcaceae</taxon>
        <taxon>Enterococcus</taxon>
    </lineage>
</organism>
<evidence type="ECO:0000313" key="5">
    <source>
        <dbReference type="Proteomes" id="UP000321361"/>
    </source>
</evidence>
<reference evidence="3 4" key="1">
    <citation type="submission" date="2016-04" db="EMBL/GenBank/DDBJ databases">
        <title>Draft genome of an Enterococcus thailandicus strain isolated from bovine feces.</title>
        <authorList>
            <person name="Beukers A.G."/>
            <person name="Zaheer R."/>
            <person name="Goji N."/>
            <person name="Cook S.R."/>
            <person name="Amoako K."/>
            <person name="Chaves A.V."/>
            <person name="Ward M.P."/>
            <person name="Mcallister T.A."/>
        </authorList>
    </citation>
    <scope>NUCLEOTIDE SEQUENCE [LARGE SCALE GENOMIC DNA]</scope>
    <source>
        <strain evidence="3 4">F0711D 46</strain>
    </source>
</reference>
<evidence type="ECO:0000313" key="2">
    <source>
        <dbReference type="EMBL" id="GEK37882.1"/>
    </source>
</evidence>
<dbReference type="Proteomes" id="UP000321361">
    <property type="component" value="Unassembled WGS sequence"/>
</dbReference>
<proteinExistence type="predicted"/>
<dbReference type="OrthoDB" id="2191355at2"/>
<dbReference type="AlphaFoldDB" id="A0A179EP38"/>
<accession>A0A179EP38</accession>
<evidence type="ECO:0000313" key="4">
    <source>
        <dbReference type="Proteomes" id="UP000078516"/>
    </source>
</evidence>
<protein>
    <recommendedName>
        <fullName evidence="1">CARD domain-containing protein</fullName>
    </recommendedName>
</protein>
<feature type="domain" description="CARD" evidence="1">
    <location>
        <begin position="1"/>
        <end position="91"/>
    </location>
</feature>
<dbReference type="GeneID" id="77486885"/>
<gene>
    <name evidence="3" type="ORF">A6E74_10495</name>
    <name evidence="2" type="ORF">ETH01_21690</name>
</gene>
<keyword evidence="4" id="KW-1185">Reference proteome</keyword>
<dbReference type="RefSeq" id="WP_067484952.1">
    <property type="nucleotide sequence ID" value="NZ_BJUG01000013.1"/>
</dbReference>
<dbReference type="Proteomes" id="UP000078516">
    <property type="component" value="Unassembled WGS sequence"/>
</dbReference>
<dbReference type="EMBL" id="LWMN01000016">
    <property type="protein sequence ID" value="OAQ55018.1"/>
    <property type="molecule type" value="Genomic_DNA"/>
</dbReference>
<dbReference type="PROSITE" id="PS50209">
    <property type="entry name" value="CARD"/>
    <property type="match status" value="1"/>
</dbReference>
<reference evidence="2 5" key="2">
    <citation type="submission" date="2019-07" db="EMBL/GenBank/DDBJ databases">
        <title>Whole genome shotgun sequence of Enterococcus thailandicus NBRC 101867.</title>
        <authorList>
            <person name="Hosoyama A."/>
            <person name="Uohara A."/>
            <person name="Ohji S."/>
            <person name="Ichikawa N."/>
        </authorList>
    </citation>
    <scope>NUCLEOTIDE SEQUENCE [LARGE SCALE GENOMIC DNA]</scope>
    <source>
        <strain evidence="2 5">NBRC 101867</strain>
    </source>
</reference>